<sequence length="300" mass="31052">MRPTQLLATLVTVSTLTAAWPWPPNFAKVREVVGVERGLDGLENLIYGRADNSSTAASSASAKATGTSDNSAASKTSAATTADSTDSAATTGTNTDSSATGKTTGKTTGTAKATSDDSNTGSANSTSYDARLGAGGISMLTPAATATSSYYKIGDWVSFAWNYTSLSATPSAVNVIASCSLNDATYTIAENMSVHQTGMVYWDTSKDKNDLVQETYTLVVYNAAHAVTQTAGAGYFGAASAFTFAMYAPQTYTPRSEWTCVACESSGITSAEKQTLGFLFAMVGVTIASFTWFVVGFGVV</sequence>
<dbReference type="PANTHER" id="PTHR42028:SF1">
    <property type="entry name" value="YALI0E30657P"/>
    <property type="match status" value="1"/>
</dbReference>
<feature type="chain" id="PRO_5040421825" description="DUF7137 domain-containing protein" evidence="3">
    <location>
        <begin position="20"/>
        <end position="300"/>
    </location>
</feature>
<dbReference type="AlphaFoldDB" id="A0A9P4LWC8"/>
<feature type="transmembrane region" description="Helical" evidence="2">
    <location>
        <begin position="276"/>
        <end position="299"/>
    </location>
</feature>
<keyword evidence="2" id="KW-1133">Transmembrane helix</keyword>
<keyword evidence="2" id="KW-0812">Transmembrane</keyword>
<accession>A0A9P4LWC8</accession>
<dbReference type="OrthoDB" id="2435509at2759"/>
<evidence type="ECO:0000313" key="6">
    <source>
        <dbReference type="Proteomes" id="UP000799776"/>
    </source>
</evidence>
<name>A0A9P4LWC8_9PEZI</name>
<organism evidence="5 6">
    <name type="scientific">Saccharata proteae CBS 121410</name>
    <dbReference type="NCBI Taxonomy" id="1314787"/>
    <lineage>
        <taxon>Eukaryota</taxon>
        <taxon>Fungi</taxon>
        <taxon>Dikarya</taxon>
        <taxon>Ascomycota</taxon>
        <taxon>Pezizomycotina</taxon>
        <taxon>Dothideomycetes</taxon>
        <taxon>Dothideomycetes incertae sedis</taxon>
        <taxon>Botryosphaeriales</taxon>
        <taxon>Saccharataceae</taxon>
        <taxon>Saccharata</taxon>
    </lineage>
</organism>
<evidence type="ECO:0000256" key="2">
    <source>
        <dbReference type="SAM" id="Phobius"/>
    </source>
</evidence>
<gene>
    <name evidence="5" type="ORF">K490DRAFT_47812</name>
</gene>
<dbReference type="Pfam" id="PF23585">
    <property type="entry name" value="DUF7137"/>
    <property type="match status" value="1"/>
</dbReference>
<dbReference type="InterPro" id="IPR055561">
    <property type="entry name" value="DUF7137"/>
</dbReference>
<dbReference type="PANTHER" id="PTHR42028">
    <property type="entry name" value="CHROMOSOME 1, WHOLE GENOME SHOTGUN SEQUENCE"/>
    <property type="match status" value="1"/>
</dbReference>
<dbReference type="Proteomes" id="UP000799776">
    <property type="component" value="Unassembled WGS sequence"/>
</dbReference>
<dbReference type="EMBL" id="ML978735">
    <property type="protein sequence ID" value="KAF2084961.1"/>
    <property type="molecule type" value="Genomic_DNA"/>
</dbReference>
<keyword evidence="3" id="KW-0732">Signal</keyword>
<evidence type="ECO:0000256" key="3">
    <source>
        <dbReference type="SAM" id="SignalP"/>
    </source>
</evidence>
<reference evidence="5" key="1">
    <citation type="journal article" date="2020" name="Stud. Mycol.">
        <title>101 Dothideomycetes genomes: a test case for predicting lifestyles and emergence of pathogens.</title>
        <authorList>
            <person name="Haridas S."/>
            <person name="Albert R."/>
            <person name="Binder M."/>
            <person name="Bloem J."/>
            <person name="Labutti K."/>
            <person name="Salamov A."/>
            <person name="Andreopoulos B."/>
            <person name="Baker S."/>
            <person name="Barry K."/>
            <person name="Bills G."/>
            <person name="Bluhm B."/>
            <person name="Cannon C."/>
            <person name="Castanera R."/>
            <person name="Culley D."/>
            <person name="Daum C."/>
            <person name="Ezra D."/>
            <person name="Gonzalez J."/>
            <person name="Henrissat B."/>
            <person name="Kuo A."/>
            <person name="Liang C."/>
            <person name="Lipzen A."/>
            <person name="Lutzoni F."/>
            <person name="Magnuson J."/>
            <person name="Mondo S."/>
            <person name="Nolan M."/>
            <person name="Ohm R."/>
            <person name="Pangilinan J."/>
            <person name="Park H.-J."/>
            <person name="Ramirez L."/>
            <person name="Alfaro M."/>
            <person name="Sun H."/>
            <person name="Tritt A."/>
            <person name="Yoshinaga Y."/>
            <person name="Zwiers L.-H."/>
            <person name="Turgeon B."/>
            <person name="Goodwin S."/>
            <person name="Spatafora J."/>
            <person name="Crous P."/>
            <person name="Grigoriev I."/>
        </authorList>
    </citation>
    <scope>NUCLEOTIDE SEQUENCE</scope>
    <source>
        <strain evidence="5">CBS 121410</strain>
    </source>
</reference>
<keyword evidence="6" id="KW-1185">Reference proteome</keyword>
<feature type="signal peptide" evidence="3">
    <location>
        <begin position="1"/>
        <end position="19"/>
    </location>
</feature>
<evidence type="ECO:0000313" key="5">
    <source>
        <dbReference type="EMBL" id="KAF2084961.1"/>
    </source>
</evidence>
<feature type="domain" description="DUF7137" evidence="4">
    <location>
        <begin position="133"/>
        <end position="261"/>
    </location>
</feature>
<evidence type="ECO:0000256" key="1">
    <source>
        <dbReference type="SAM" id="MobiDB-lite"/>
    </source>
</evidence>
<feature type="compositionally biased region" description="Low complexity" evidence="1">
    <location>
        <begin position="56"/>
        <end position="117"/>
    </location>
</feature>
<evidence type="ECO:0000259" key="4">
    <source>
        <dbReference type="Pfam" id="PF23585"/>
    </source>
</evidence>
<protein>
    <recommendedName>
        <fullName evidence="4">DUF7137 domain-containing protein</fullName>
    </recommendedName>
</protein>
<keyword evidence="2" id="KW-0472">Membrane</keyword>
<feature type="region of interest" description="Disordered" evidence="1">
    <location>
        <begin position="56"/>
        <end position="124"/>
    </location>
</feature>
<proteinExistence type="predicted"/>
<comment type="caution">
    <text evidence="5">The sequence shown here is derived from an EMBL/GenBank/DDBJ whole genome shotgun (WGS) entry which is preliminary data.</text>
</comment>